<evidence type="ECO:0000313" key="6">
    <source>
        <dbReference type="EMBL" id="KAK3096883.1"/>
    </source>
</evidence>
<evidence type="ECO:0000256" key="4">
    <source>
        <dbReference type="ARBA" id="ARBA00023136"/>
    </source>
</evidence>
<dbReference type="Proteomes" id="UP001186944">
    <property type="component" value="Unassembled WGS sequence"/>
</dbReference>
<evidence type="ECO:0000256" key="2">
    <source>
        <dbReference type="ARBA" id="ARBA00022692"/>
    </source>
</evidence>
<dbReference type="GO" id="GO:0005886">
    <property type="term" value="C:plasma membrane"/>
    <property type="evidence" value="ECO:0007669"/>
    <property type="project" value="TreeGrafter"/>
</dbReference>
<keyword evidence="4 5" id="KW-0472">Membrane</keyword>
<comment type="caution">
    <text evidence="6">The sequence shown here is derived from an EMBL/GenBank/DDBJ whole genome shotgun (WGS) entry which is preliminary data.</text>
</comment>
<dbReference type="GO" id="GO:0004930">
    <property type="term" value="F:G protein-coupled receptor activity"/>
    <property type="evidence" value="ECO:0007669"/>
    <property type="project" value="InterPro"/>
</dbReference>
<evidence type="ECO:0000256" key="5">
    <source>
        <dbReference type="SAM" id="Phobius"/>
    </source>
</evidence>
<gene>
    <name evidence="6" type="ORF">FSP39_004376</name>
</gene>
<dbReference type="PANTHER" id="PTHR12011">
    <property type="entry name" value="ADHESION G-PROTEIN COUPLED RECEPTOR"/>
    <property type="match status" value="1"/>
</dbReference>
<sequence length="90" mass="10246">MRAMYSSAFMMKKSVKEKTVSGIRSMFALLPILGLTWIFGVLAMNEECIICQYLFAIFNSLQVCMNLTVFLSIHMIHAFTLTLCKVNVQI</sequence>
<dbReference type="Gene3D" id="1.20.1070.10">
    <property type="entry name" value="Rhodopsin 7-helix transmembrane proteins"/>
    <property type="match status" value="1"/>
</dbReference>
<dbReference type="PANTHER" id="PTHR12011:SF347">
    <property type="entry name" value="FI21270P1-RELATED"/>
    <property type="match status" value="1"/>
</dbReference>
<keyword evidence="7" id="KW-1185">Reference proteome</keyword>
<feature type="transmembrane region" description="Helical" evidence="5">
    <location>
        <begin position="53"/>
        <end position="73"/>
    </location>
</feature>
<keyword evidence="2 5" id="KW-0812">Transmembrane</keyword>
<name>A0AA89BUU1_PINIB</name>
<dbReference type="InterPro" id="IPR000832">
    <property type="entry name" value="GPCR_2_secretin-like"/>
</dbReference>
<evidence type="ECO:0000256" key="1">
    <source>
        <dbReference type="ARBA" id="ARBA00004141"/>
    </source>
</evidence>
<protein>
    <submittedName>
        <fullName evidence="6">Uncharacterized protein</fullName>
    </submittedName>
</protein>
<proteinExistence type="predicted"/>
<accession>A0AA89BUU1</accession>
<evidence type="ECO:0000256" key="3">
    <source>
        <dbReference type="ARBA" id="ARBA00022989"/>
    </source>
</evidence>
<keyword evidence="3 5" id="KW-1133">Transmembrane helix</keyword>
<organism evidence="6 7">
    <name type="scientific">Pinctada imbricata</name>
    <name type="common">Atlantic pearl-oyster</name>
    <name type="synonym">Pinctada martensii</name>
    <dbReference type="NCBI Taxonomy" id="66713"/>
    <lineage>
        <taxon>Eukaryota</taxon>
        <taxon>Metazoa</taxon>
        <taxon>Spiralia</taxon>
        <taxon>Lophotrochozoa</taxon>
        <taxon>Mollusca</taxon>
        <taxon>Bivalvia</taxon>
        <taxon>Autobranchia</taxon>
        <taxon>Pteriomorphia</taxon>
        <taxon>Pterioida</taxon>
        <taxon>Pterioidea</taxon>
        <taxon>Pteriidae</taxon>
        <taxon>Pinctada</taxon>
    </lineage>
</organism>
<comment type="subcellular location">
    <subcellularLocation>
        <location evidence="1">Membrane</location>
        <topology evidence="1">Multi-pass membrane protein</topology>
    </subcellularLocation>
</comment>
<dbReference type="EMBL" id="VSWD01000007">
    <property type="protein sequence ID" value="KAK3096883.1"/>
    <property type="molecule type" value="Genomic_DNA"/>
</dbReference>
<dbReference type="AlphaFoldDB" id="A0AA89BUU1"/>
<evidence type="ECO:0000313" key="7">
    <source>
        <dbReference type="Proteomes" id="UP001186944"/>
    </source>
</evidence>
<dbReference type="Pfam" id="PF00002">
    <property type="entry name" value="7tm_2"/>
    <property type="match status" value="1"/>
</dbReference>
<reference evidence="6" key="1">
    <citation type="submission" date="2019-08" db="EMBL/GenBank/DDBJ databases">
        <title>The improved chromosome-level genome for the pearl oyster Pinctada fucata martensii using PacBio sequencing and Hi-C.</title>
        <authorList>
            <person name="Zheng Z."/>
        </authorList>
    </citation>
    <scope>NUCLEOTIDE SEQUENCE</scope>
    <source>
        <strain evidence="6">ZZ-2019</strain>
        <tissue evidence="6">Adductor muscle</tissue>
    </source>
</reference>